<protein>
    <submittedName>
        <fullName evidence="3">Pentatricopeptide repeat-containing protein, chloroplastic</fullName>
    </submittedName>
</protein>
<evidence type="ECO:0000313" key="4">
    <source>
        <dbReference type="Proteomes" id="UP000283530"/>
    </source>
</evidence>
<dbReference type="PANTHER" id="PTHR47926">
    <property type="entry name" value="PENTATRICOPEPTIDE REPEAT-CONTAINING PROTEIN"/>
    <property type="match status" value="1"/>
</dbReference>
<dbReference type="STRING" id="337451.A0A3S3PC31"/>
<dbReference type="InterPro" id="IPR011990">
    <property type="entry name" value="TPR-like_helical_dom_sf"/>
</dbReference>
<dbReference type="InterPro" id="IPR046960">
    <property type="entry name" value="PPR_At4g14850-like_plant"/>
</dbReference>
<dbReference type="Pfam" id="PF01535">
    <property type="entry name" value="PPR"/>
    <property type="match status" value="4"/>
</dbReference>
<organism evidence="3 4">
    <name type="scientific">Cinnamomum micranthum f. kanehirae</name>
    <dbReference type="NCBI Taxonomy" id="337451"/>
    <lineage>
        <taxon>Eukaryota</taxon>
        <taxon>Viridiplantae</taxon>
        <taxon>Streptophyta</taxon>
        <taxon>Embryophyta</taxon>
        <taxon>Tracheophyta</taxon>
        <taxon>Spermatophyta</taxon>
        <taxon>Magnoliopsida</taxon>
        <taxon>Magnoliidae</taxon>
        <taxon>Laurales</taxon>
        <taxon>Lauraceae</taxon>
        <taxon>Cinnamomum</taxon>
    </lineage>
</organism>
<dbReference type="SUPFAM" id="SSF48452">
    <property type="entry name" value="TPR-like"/>
    <property type="match status" value="1"/>
</dbReference>
<dbReference type="FunFam" id="1.25.40.10:FF:000380">
    <property type="entry name" value="Pentatricopeptide repeat-containing protein, chloroplastic"/>
    <property type="match status" value="1"/>
</dbReference>
<dbReference type="InterPro" id="IPR002885">
    <property type="entry name" value="PPR_rpt"/>
</dbReference>
<dbReference type="Gene3D" id="1.25.40.10">
    <property type="entry name" value="Tetratricopeptide repeat domain"/>
    <property type="match status" value="6"/>
</dbReference>
<gene>
    <name evidence="3" type="ORF">CKAN_02747200</name>
</gene>
<proteinExistence type="predicted"/>
<feature type="repeat" description="PPR" evidence="2">
    <location>
        <begin position="351"/>
        <end position="385"/>
    </location>
</feature>
<feature type="repeat" description="PPR" evidence="2">
    <location>
        <begin position="452"/>
        <end position="486"/>
    </location>
</feature>
<feature type="repeat" description="PPR" evidence="2">
    <location>
        <begin position="487"/>
        <end position="521"/>
    </location>
</feature>
<dbReference type="FunFam" id="1.25.40.10:FF:000646">
    <property type="entry name" value="Pentatricopeptide repeat-containing protein, chloroplastic"/>
    <property type="match status" value="1"/>
</dbReference>
<accession>A0A3S3PC31</accession>
<feature type="repeat" description="PPR" evidence="2">
    <location>
        <begin position="623"/>
        <end position="657"/>
    </location>
</feature>
<keyword evidence="1" id="KW-0677">Repeat</keyword>
<feature type="repeat" description="PPR" evidence="2">
    <location>
        <begin position="46"/>
        <end position="80"/>
    </location>
</feature>
<dbReference type="FunFam" id="1.25.40.10:FF:000090">
    <property type="entry name" value="Pentatricopeptide repeat-containing protein, chloroplastic"/>
    <property type="match status" value="1"/>
</dbReference>
<dbReference type="GO" id="GO:0003729">
    <property type="term" value="F:mRNA binding"/>
    <property type="evidence" value="ECO:0007669"/>
    <property type="project" value="UniProtKB-ARBA"/>
</dbReference>
<evidence type="ECO:0000313" key="3">
    <source>
        <dbReference type="EMBL" id="RWR97989.1"/>
    </source>
</evidence>
<dbReference type="AlphaFoldDB" id="A0A3S3PC31"/>
<dbReference type="EMBL" id="QPKB01000357">
    <property type="protein sequence ID" value="RWR97989.1"/>
    <property type="molecule type" value="Genomic_DNA"/>
</dbReference>
<reference evidence="3 4" key="1">
    <citation type="journal article" date="2019" name="Nat. Plants">
        <title>Stout camphor tree genome fills gaps in understanding of flowering plant genome evolution.</title>
        <authorList>
            <person name="Chaw S.M."/>
            <person name="Liu Y.C."/>
            <person name="Wu Y.W."/>
            <person name="Wang H.Y."/>
            <person name="Lin C.I."/>
            <person name="Wu C.S."/>
            <person name="Ke H.M."/>
            <person name="Chang L.Y."/>
            <person name="Hsu C.Y."/>
            <person name="Yang H.T."/>
            <person name="Sudianto E."/>
            <person name="Hsu M.H."/>
            <person name="Wu K.P."/>
            <person name="Wang L.N."/>
            <person name="Leebens-Mack J.H."/>
            <person name="Tsai I.J."/>
        </authorList>
    </citation>
    <scope>NUCLEOTIDE SEQUENCE [LARGE SCALE GENOMIC DNA]</scope>
    <source>
        <strain evidence="4">cv. Chaw 1501</strain>
        <tissue evidence="3">Young leaves</tissue>
    </source>
</reference>
<dbReference type="FunFam" id="1.25.40.10:FF:000073">
    <property type="entry name" value="Pentatricopeptide repeat-containing protein chloroplastic"/>
    <property type="match status" value="1"/>
</dbReference>
<dbReference type="InterPro" id="IPR046849">
    <property type="entry name" value="E2_motif"/>
</dbReference>
<feature type="repeat" description="PPR" evidence="2">
    <location>
        <begin position="250"/>
        <end position="284"/>
    </location>
</feature>
<dbReference type="PANTHER" id="PTHR47926:SF386">
    <property type="entry name" value="PENTATRICOPEPTIDE REPEAT-CONTAINING PROTEIN"/>
    <property type="match status" value="1"/>
</dbReference>
<comment type="caution">
    <text evidence="3">The sequence shown here is derived from an EMBL/GenBank/DDBJ whole genome shotgun (WGS) entry which is preliminary data.</text>
</comment>
<dbReference type="FunFam" id="1.25.40.10:FF:000285">
    <property type="entry name" value="Pentatricopeptide repeat-containing protein, chloroplastic"/>
    <property type="match status" value="1"/>
</dbReference>
<dbReference type="GO" id="GO:0009451">
    <property type="term" value="P:RNA modification"/>
    <property type="evidence" value="ECO:0007669"/>
    <property type="project" value="InterPro"/>
</dbReference>
<dbReference type="Pfam" id="PF13041">
    <property type="entry name" value="PPR_2"/>
    <property type="match status" value="4"/>
</dbReference>
<dbReference type="Proteomes" id="UP000283530">
    <property type="component" value="Unassembled WGS sequence"/>
</dbReference>
<evidence type="ECO:0000256" key="2">
    <source>
        <dbReference type="PROSITE-ProRule" id="PRU00708"/>
    </source>
</evidence>
<dbReference type="Pfam" id="PF20431">
    <property type="entry name" value="E_motif"/>
    <property type="match status" value="1"/>
</dbReference>
<dbReference type="PROSITE" id="PS51375">
    <property type="entry name" value="PPR"/>
    <property type="match status" value="8"/>
</dbReference>
<name>A0A3S3PC31_9MAGN</name>
<feature type="repeat" description="PPR" evidence="2">
    <location>
        <begin position="149"/>
        <end position="183"/>
    </location>
</feature>
<dbReference type="NCBIfam" id="TIGR00756">
    <property type="entry name" value="PPR"/>
    <property type="match status" value="7"/>
</dbReference>
<feature type="repeat" description="PPR" evidence="2">
    <location>
        <begin position="522"/>
        <end position="556"/>
    </location>
</feature>
<evidence type="ECO:0000256" key="1">
    <source>
        <dbReference type="ARBA" id="ARBA00022737"/>
    </source>
</evidence>
<dbReference type="InterPro" id="IPR046848">
    <property type="entry name" value="E_motif"/>
</dbReference>
<keyword evidence="4" id="KW-1185">Reference proteome</keyword>
<dbReference type="OrthoDB" id="185373at2759"/>
<sequence>MASLSFPNTPNLPLLPIKTIKSIKSLHFPTTHFTKIHEKQEKPQHPSTSYFHHISSLCKEGRLQEAVSVLNQMQSQNLQIGPQFYGELLQGCVYERVLFPGQQIHAQILKNGDFFSKNEYIETKLLIFYAKCDISTVACDMFCRLRKQNVFSWAAMIGLWCRDGLHERALLGFCEMLEMDFAPDNFVVPNALKACSALQWIQFGKGVHGFVLKMGLGDCVYVASSLVDMYGKCGFLEDARVVFYEMPERNVVAWNSMIVGHVHNGMNEEAMEVFCDMRVEDIEPTRITLASFLSASANLEALDEGRQGHAIAVLNGLELDNILGSSLINFYSKVGFIEDAEHVFCRVVERDVVTWNLLISGYVQDGQVDNALEMCHQMRLEGLRFDSVTLACVLAACAGSENLDIGKQAHSYCIRNSLESDVVIASSIADMYAKCGRINDARWVFDITTQKDLVMWNSLIAAYAHLGLSGEAMKLFYQMQLEGASPNVVSLNAVIFGFLRNGQIEEADDMFKQMQYIGMEPNIITWTTLISGMAQNGYGYEAILLFQRMQAAGLRPNSICIIGVLSACTSLVSLQYGKAIHGHVVRHRHFMSPFVLTSLIDMYAKCGSIYLAEYVFKTSLHNELPLYNAMIAGYALHGKATEALSLFARMQEEGLDVDDITFTGVLSACNHVGLVDEGLKVFASMFSKYHVRPSMEHYSCVVTLLSHCGNLDEALRLISEMPFEPDAHMLGSMLVACREHNEIKVAEYLSQCLFILEPGNAGNYVTLSNTYAAAGNWYEVWRLRDLMKEKELIKNPGCSWINVGRHLHAFIAGDRSHPQTDAIYETLTWLEKEMRFMSYVPRPGKAAQNNVRQQIPCP</sequence>
<dbReference type="Pfam" id="PF20430">
    <property type="entry name" value="Eplus_motif"/>
    <property type="match status" value="1"/>
</dbReference>